<organism evidence="1 2">
    <name type="scientific">Microvirga terricola</name>
    <dbReference type="NCBI Taxonomy" id="2719797"/>
    <lineage>
        <taxon>Bacteria</taxon>
        <taxon>Pseudomonadati</taxon>
        <taxon>Pseudomonadota</taxon>
        <taxon>Alphaproteobacteria</taxon>
        <taxon>Hyphomicrobiales</taxon>
        <taxon>Methylobacteriaceae</taxon>
        <taxon>Microvirga</taxon>
    </lineage>
</organism>
<dbReference type="InterPro" id="IPR018511">
    <property type="entry name" value="Hemolysin-typ_Ca-bd_CS"/>
</dbReference>
<dbReference type="InterPro" id="IPR001343">
    <property type="entry name" value="Hemolysn_Ca-bd"/>
</dbReference>
<reference evidence="1 2" key="1">
    <citation type="submission" date="2020-03" db="EMBL/GenBank/DDBJ databases">
        <title>The genome sequence of Microvirga sp. c23x22.</title>
        <authorList>
            <person name="Zhang X."/>
        </authorList>
    </citation>
    <scope>NUCLEOTIDE SEQUENCE [LARGE SCALE GENOMIC DNA]</scope>
    <source>
        <strain evidence="2">c23x22</strain>
    </source>
</reference>
<protein>
    <recommendedName>
        <fullName evidence="3">Cadherin domain-containing protein</fullName>
    </recommendedName>
</protein>
<sequence>MANEAFGANQLSVNGIDWEEQEKALTTPIEGGASLADTSSVQSANPGQVYELTAGADALFGTGGDDTFRVNVYTDLSSQDELHGADGIDTLMVSVAADLSSLKAFDGIEVIQGDDRGTHITISAERLRDVLTISGGAGTDVLVLTGGVTSLVGKTILGIEQIIFDGSKMLLTVDSKDVALAVSGSNDSSSTLILTGGAAFTAAEVERLFKQGISVVKDSAGTYTNLVPELTGQIGGYVKAGEQIHFLSKTTLIDDDIRDIYVQIEGARDGIDHWSVDTSGRVQLVQQDGSTFVSVDGTIIGALQDFGPQNGMNLSANSNATMERVTEFLHALTYWTSNLEDPIGHQVNFRVAMMDQVGREMNTWGKVFIGEEQNSAPTDIILSDLTVLEHDLPGSGIGLFTTEDANAGDTFTYTLIDDAGGLFALDPLRNNKLVVGDGFRIDFERQREHDIVVQVDDGHGGVFQKTITISVRDAAPELTRGTEGDDLMLSDVGNDMLFGNGGNDTLIGGEGRDRLYGGVGHDVFVFDQPQTLSNRDTIHDFNTAEDMIYLAKGFYVTAGAIGALTEQAFVVGLEATTEDQRFIYDIEEGRLYYDADGSGEDFTMREIAFFAGDEKPVLTFSNFYIYDNVNSPFI</sequence>
<dbReference type="Gene3D" id="2.150.10.10">
    <property type="entry name" value="Serralysin-like metalloprotease, C-terminal"/>
    <property type="match status" value="1"/>
</dbReference>
<keyword evidence="2" id="KW-1185">Reference proteome</keyword>
<dbReference type="SUPFAM" id="SSF51120">
    <property type="entry name" value="beta-Roll"/>
    <property type="match status" value="2"/>
</dbReference>
<dbReference type="Pfam" id="PF00353">
    <property type="entry name" value="HemolysinCabind"/>
    <property type="match status" value="2"/>
</dbReference>
<dbReference type="RefSeq" id="WP_167671939.1">
    <property type="nucleotide sequence ID" value="NZ_JAATJS010000002.1"/>
</dbReference>
<dbReference type="PRINTS" id="PR00313">
    <property type="entry name" value="CABNDNGRPT"/>
</dbReference>
<comment type="caution">
    <text evidence="1">The sequence shown here is derived from an EMBL/GenBank/DDBJ whole genome shotgun (WGS) entry which is preliminary data.</text>
</comment>
<evidence type="ECO:0000313" key="1">
    <source>
        <dbReference type="EMBL" id="NIX76029.1"/>
    </source>
</evidence>
<accession>A0ABX0V839</accession>
<dbReference type="PROSITE" id="PS00330">
    <property type="entry name" value="HEMOLYSIN_CALCIUM"/>
    <property type="match status" value="2"/>
</dbReference>
<proteinExistence type="predicted"/>
<gene>
    <name evidence="1" type="ORF">HB375_05300</name>
</gene>
<dbReference type="InterPro" id="IPR011049">
    <property type="entry name" value="Serralysin-like_metalloprot_C"/>
</dbReference>
<evidence type="ECO:0008006" key="3">
    <source>
        <dbReference type="Google" id="ProtNLM"/>
    </source>
</evidence>
<evidence type="ECO:0000313" key="2">
    <source>
        <dbReference type="Proteomes" id="UP000707352"/>
    </source>
</evidence>
<dbReference type="Proteomes" id="UP000707352">
    <property type="component" value="Unassembled WGS sequence"/>
</dbReference>
<dbReference type="EMBL" id="JAATJS010000002">
    <property type="protein sequence ID" value="NIX76029.1"/>
    <property type="molecule type" value="Genomic_DNA"/>
</dbReference>
<name>A0ABX0V839_9HYPH</name>